<name>A0A4C1WFW2_EUMVA</name>
<evidence type="ECO:0000313" key="3">
    <source>
        <dbReference type="EMBL" id="GBP50336.1"/>
    </source>
</evidence>
<dbReference type="Proteomes" id="UP000299102">
    <property type="component" value="Unassembled WGS sequence"/>
</dbReference>
<organism evidence="3 4">
    <name type="scientific">Eumeta variegata</name>
    <name type="common">Bagworm moth</name>
    <name type="synonym">Eumeta japonica</name>
    <dbReference type="NCBI Taxonomy" id="151549"/>
    <lineage>
        <taxon>Eukaryota</taxon>
        <taxon>Metazoa</taxon>
        <taxon>Ecdysozoa</taxon>
        <taxon>Arthropoda</taxon>
        <taxon>Hexapoda</taxon>
        <taxon>Insecta</taxon>
        <taxon>Pterygota</taxon>
        <taxon>Neoptera</taxon>
        <taxon>Endopterygota</taxon>
        <taxon>Lepidoptera</taxon>
        <taxon>Glossata</taxon>
        <taxon>Ditrysia</taxon>
        <taxon>Tineoidea</taxon>
        <taxon>Psychidae</taxon>
        <taxon>Oiketicinae</taxon>
        <taxon>Eumeta</taxon>
    </lineage>
</organism>
<feature type="transmembrane region" description="Helical" evidence="2">
    <location>
        <begin position="62"/>
        <end position="83"/>
    </location>
</feature>
<feature type="compositionally biased region" description="Low complexity" evidence="1">
    <location>
        <begin position="151"/>
        <end position="160"/>
    </location>
</feature>
<comment type="caution">
    <text evidence="3">The sequence shown here is derived from an EMBL/GenBank/DDBJ whole genome shotgun (WGS) entry which is preliminary data.</text>
</comment>
<evidence type="ECO:0000256" key="1">
    <source>
        <dbReference type="SAM" id="MobiDB-lite"/>
    </source>
</evidence>
<gene>
    <name evidence="3" type="ORF">EVAR_102305_1</name>
</gene>
<feature type="compositionally biased region" description="Acidic residues" evidence="1">
    <location>
        <begin position="134"/>
        <end position="144"/>
    </location>
</feature>
<dbReference type="OrthoDB" id="6895186at2759"/>
<proteinExistence type="predicted"/>
<feature type="transmembrane region" description="Helical" evidence="2">
    <location>
        <begin position="89"/>
        <end position="107"/>
    </location>
</feature>
<evidence type="ECO:0000256" key="2">
    <source>
        <dbReference type="SAM" id="Phobius"/>
    </source>
</evidence>
<protein>
    <submittedName>
        <fullName evidence="3">Uncharacterized protein</fullName>
    </submittedName>
</protein>
<dbReference type="AlphaFoldDB" id="A0A4C1WFW2"/>
<sequence>MASLLFTVTGSLPLPLKQIQEEILEDDSNSVTSCTLAYSVEEAINVVLIIGIHKKDLMLLNLYMLAGGIVTLLILFLYIMVIIKVGATTLLVLLLELLYNCYVLLLVRSEIVNIKEESKKLQLETEKKENVNIGDEEEGETDISNEDKEQNQNNQEGNDGWMKRIFRRWNQKK</sequence>
<reference evidence="3 4" key="1">
    <citation type="journal article" date="2019" name="Commun. Biol.">
        <title>The bagworm genome reveals a unique fibroin gene that provides high tensile strength.</title>
        <authorList>
            <person name="Kono N."/>
            <person name="Nakamura H."/>
            <person name="Ohtoshi R."/>
            <person name="Tomita M."/>
            <person name="Numata K."/>
            <person name="Arakawa K."/>
        </authorList>
    </citation>
    <scope>NUCLEOTIDE SEQUENCE [LARGE SCALE GENOMIC DNA]</scope>
</reference>
<evidence type="ECO:0000313" key="4">
    <source>
        <dbReference type="Proteomes" id="UP000299102"/>
    </source>
</evidence>
<dbReference type="EMBL" id="BGZK01000563">
    <property type="protein sequence ID" value="GBP50336.1"/>
    <property type="molecule type" value="Genomic_DNA"/>
</dbReference>
<accession>A0A4C1WFW2</accession>
<keyword evidence="4" id="KW-1185">Reference proteome</keyword>
<keyword evidence="2" id="KW-0472">Membrane</keyword>
<keyword evidence="2" id="KW-0812">Transmembrane</keyword>
<feature type="region of interest" description="Disordered" evidence="1">
    <location>
        <begin position="127"/>
        <end position="163"/>
    </location>
</feature>
<keyword evidence="2" id="KW-1133">Transmembrane helix</keyword>